<dbReference type="Proteomes" id="UP001151760">
    <property type="component" value="Unassembled WGS sequence"/>
</dbReference>
<sequence>MLDKGDVNIRELVKLIKDMVYLLDSASVFCNANAEGENVQEEQPSVQESTSSEQVPLITEQIPPGSTALVVHASKEKASEEKVSKEEPPFKILNSHIASFKQPHLSTLQRPPKDESKGKGIATENNPLKELIPLIDEGGSAPKMQNLGQFSSFGIHMSIEDARAQLEEMKRLNSLKVKKEES</sequence>
<accession>A0ABQ4YRX4</accession>
<reference evidence="2" key="1">
    <citation type="journal article" date="2022" name="Int. J. Mol. Sci.">
        <title>Draft Genome of Tanacetum Coccineum: Genomic Comparison of Closely Related Tanacetum-Family Plants.</title>
        <authorList>
            <person name="Yamashiro T."/>
            <person name="Shiraishi A."/>
            <person name="Nakayama K."/>
            <person name="Satake H."/>
        </authorList>
    </citation>
    <scope>NUCLEOTIDE SEQUENCE</scope>
</reference>
<keyword evidence="3" id="KW-1185">Reference proteome</keyword>
<proteinExistence type="predicted"/>
<name>A0ABQ4YRX4_9ASTR</name>
<evidence type="ECO:0000313" key="3">
    <source>
        <dbReference type="Proteomes" id="UP001151760"/>
    </source>
</evidence>
<protein>
    <submittedName>
        <fullName evidence="2">Uncharacterized protein</fullName>
    </submittedName>
</protein>
<organism evidence="2 3">
    <name type="scientific">Tanacetum coccineum</name>
    <dbReference type="NCBI Taxonomy" id="301880"/>
    <lineage>
        <taxon>Eukaryota</taxon>
        <taxon>Viridiplantae</taxon>
        <taxon>Streptophyta</taxon>
        <taxon>Embryophyta</taxon>
        <taxon>Tracheophyta</taxon>
        <taxon>Spermatophyta</taxon>
        <taxon>Magnoliopsida</taxon>
        <taxon>eudicotyledons</taxon>
        <taxon>Gunneridae</taxon>
        <taxon>Pentapetalae</taxon>
        <taxon>asterids</taxon>
        <taxon>campanulids</taxon>
        <taxon>Asterales</taxon>
        <taxon>Asteraceae</taxon>
        <taxon>Asteroideae</taxon>
        <taxon>Anthemideae</taxon>
        <taxon>Anthemidinae</taxon>
        <taxon>Tanacetum</taxon>
    </lineage>
</organism>
<feature type="region of interest" description="Disordered" evidence="1">
    <location>
        <begin position="101"/>
        <end position="124"/>
    </location>
</feature>
<dbReference type="EMBL" id="BQNB010010684">
    <property type="protein sequence ID" value="GJS80604.1"/>
    <property type="molecule type" value="Genomic_DNA"/>
</dbReference>
<gene>
    <name evidence="2" type="ORF">Tco_0730485</name>
</gene>
<reference evidence="2" key="2">
    <citation type="submission" date="2022-01" db="EMBL/GenBank/DDBJ databases">
        <authorList>
            <person name="Yamashiro T."/>
            <person name="Shiraishi A."/>
            <person name="Satake H."/>
            <person name="Nakayama K."/>
        </authorList>
    </citation>
    <scope>NUCLEOTIDE SEQUENCE</scope>
</reference>
<evidence type="ECO:0000313" key="2">
    <source>
        <dbReference type="EMBL" id="GJS80604.1"/>
    </source>
</evidence>
<comment type="caution">
    <text evidence="2">The sequence shown here is derived from an EMBL/GenBank/DDBJ whole genome shotgun (WGS) entry which is preliminary data.</text>
</comment>
<evidence type="ECO:0000256" key="1">
    <source>
        <dbReference type="SAM" id="MobiDB-lite"/>
    </source>
</evidence>